<dbReference type="AlphaFoldDB" id="A0A7I7URW3"/>
<sequence>MWNRREGAPYRLRAALKKFAEHDVDLPKPVARAVELLDRIEANPVPDPSPHTLHDAVLDGASLDQLDQLALRQLAHGRVRDAWAQARLTAAANALDAILDCRNEIHAALAEVADDCISKLERIAELGDARLDTLIREGKTDAARLVADKELTGSQLNELYQFRDVYLTPPEIDPRPHGVDCTRWREPRKVRNLHGDNVLDTLITGLKRGGQLWYPSAAEAAEAAAPIVAEHQAAGERRRQNQHGIGHVAI</sequence>
<dbReference type="EMBL" id="AP022599">
    <property type="protein sequence ID" value="BBY84172.1"/>
    <property type="molecule type" value="Genomic_DNA"/>
</dbReference>
<organism evidence="1 2">
    <name type="scientific">Mycolicibacterium pulveris</name>
    <name type="common">Mycobacterium pulveris</name>
    <dbReference type="NCBI Taxonomy" id="36813"/>
    <lineage>
        <taxon>Bacteria</taxon>
        <taxon>Bacillati</taxon>
        <taxon>Actinomycetota</taxon>
        <taxon>Actinomycetes</taxon>
        <taxon>Mycobacteriales</taxon>
        <taxon>Mycobacteriaceae</taxon>
        <taxon>Mycolicibacterium</taxon>
    </lineage>
</organism>
<reference evidence="1 2" key="1">
    <citation type="journal article" date="2019" name="Emerg. Microbes Infect.">
        <title>Comprehensive subspecies identification of 175 nontuberculous mycobacteria species based on 7547 genomic profiles.</title>
        <authorList>
            <person name="Matsumoto Y."/>
            <person name="Kinjo T."/>
            <person name="Motooka D."/>
            <person name="Nabeya D."/>
            <person name="Jung N."/>
            <person name="Uechi K."/>
            <person name="Horii T."/>
            <person name="Iida T."/>
            <person name="Fujita J."/>
            <person name="Nakamura S."/>
        </authorList>
    </citation>
    <scope>NUCLEOTIDE SEQUENCE [LARGE SCALE GENOMIC DNA]</scope>
    <source>
        <strain evidence="1 2">JCM 6370</strain>
    </source>
</reference>
<evidence type="ECO:0000313" key="2">
    <source>
        <dbReference type="Proteomes" id="UP000467252"/>
    </source>
</evidence>
<evidence type="ECO:0000313" key="1">
    <source>
        <dbReference type="EMBL" id="BBY84172.1"/>
    </source>
</evidence>
<accession>A0A7I7URW3</accession>
<proteinExistence type="predicted"/>
<name>A0A7I7URW3_MYCPV</name>
<gene>
    <name evidence="1" type="ORF">MPUL_53300</name>
</gene>
<dbReference type="Proteomes" id="UP000467252">
    <property type="component" value="Chromosome"/>
</dbReference>
<protein>
    <submittedName>
        <fullName evidence="1">Uncharacterized protein</fullName>
    </submittedName>
</protein>
<dbReference type="RefSeq" id="WP_163905572.1">
    <property type="nucleotide sequence ID" value="NZ_AP022599.1"/>
</dbReference>
<keyword evidence="2" id="KW-1185">Reference proteome</keyword>